<dbReference type="GO" id="GO:0003677">
    <property type="term" value="F:DNA binding"/>
    <property type="evidence" value="ECO:0007669"/>
    <property type="project" value="InterPro"/>
</dbReference>
<dbReference type="PANTHER" id="PTHR43133:SF60">
    <property type="entry name" value="RNA POLYMERASE SIGMA FACTOR SIGV"/>
    <property type="match status" value="1"/>
</dbReference>
<dbReference type="AlphaFoldDB" id="A0A4Q7PKV3"/>
<comment type="caution">
    <text evidence="7">The sequence shown here is derived from an EMBL/GenBank/DDBJ whole genome shotgun (WGS) entry which is preliminary data.</text>
</comment>
<dbReference type="InterPro" id="IPR014284">
    <property type="entry name" value="RNA_pol_sigma-70_dom"/>
</dbReference>
<evidence type="ECO:0000313" key="8">
    <source>
        <dbReference type="Proteomes" id="UP000292927"/>
    </source>
</evidence>
<dbReference type="SUPFAM" id="SSF88946">
    <property type="entry name" value="Sigma2 domain of RNA polymerase sigma factors"/>
    <property type="match status" value="1"/>
</dbReference>
<protein>
    <submittedName>
        <fullName evidence="7">RNA polymerase sigma-70 factor (ECF subfamily)</fullName>
    </submittedName>
</protein>
<dbReference type="InterPro" id="IPR039425">
    <property type="entry name" value="RNA_pol_sigma-70-like"/>
</dbReference>
<dbReference type="GO" id="GO:0006352">
    <property type="term" value="P:DNA-templated transcription initiation"/>
    <property type="evidence" value="ECO:0007669"/>
    <property type="project" value="InterPro"/>
</dbReference>
<dbReference type="Gene3D" id="1.10.1740.10">
    <property type="match status" value="1"/>
</dbReference>
<evidence type="ECO:0000313" key="7">
    <source>
        <dbReference type="EMBL" id="RZT00709.1"/>
    </source>
</evidence>
<gene>
    <name evidence="7" type="ORF">EV209_2034</name>
</gene>
<dbReference type="Pfam" id="PF08281">
    <property type="entry name" value="Sigma70_r4_2"/>
    <property type="match status" value="1"/>
</dbReference>
<dbReference type="SUPFAM" id="SSF88659">
    <property type="entry name" value="Sigma3 and sigma4 domains of RNA polymerase sigma factors"/>
    <property type="match status" value="1"/>
</dbReference>
<reference evidence="7 8" key="1">
    <citation type="submission" date="2019-02" db="EMBL/GenBank/DDBJ databases">
        <title>Genomic Encyclopedia of Type Strains, Phase IV (KMG-IV): sequencing the most valuable type-strain genomes for metagenomic binning, comparative biology and taxonomic classification.</title>
        <authorList>
            <person name="Goeker M."/>
        </authorList>
    </citation>
    <scope>NUCLEOTIDE SEQUENCE [LARGE SCALE GENOMIC DNA]</scope>
    <source>
        <strain evidence="7 8">DSM 29486</strain>
    </source>
</reference>
<dbReference type="InterPro" id="IPR013325">
    <property type="entry name" value="RNA_pol_sigma_r2"/>
</dbReference>
<evidence type="ECO:0000259" key="6">
    <source>
        <dbReference type="Pfam" id="PF08281"/>
    </source>
</evidence>
<dbReference type="Gene3D" id="1.10.10.10">
    <property type="entry name" value="Winged helix-like DNA-binding domain superfamily/Winged helix DNA-binding domain"/>
    <property type="match status" value="1"/>
</dbReference>
<accession>A0A4Q7PKV3</accession>
<dbReference type="InterPro" id="IPR036388">
    <property type="entry name" value="WH-like_DNA-bd_sf"/>
</dbReference>
<feature type="domain" description="RNA polymerase sigma-70 region 2" evidence="5">
    <location>
        <begin position="19"/>
        <end position="85"/>
    </location>
</feature>
<keyword evidence="4" id="KW-0804">Transcription</keyword>
<evidence type="ECO:0000256" key="1">
    <source>
        <dbReference type="ARBA" id="ARBA00010641"/>
    </source>
</evidence>
<evidence type="ECO:0000256" key="2">
    <source>
        <dbReference type="ARBA" id="ARBA00023015"/>
    </source>
</evidence>
<dbReference type="CDD" id="cd06171">
    <property type="entry name" value="Sigma70_r4"/>
    <property type="match status" value="1"/>
</dbReference>
<dbReference type="PANTHER" id="PTHR43133">
    <property type="entry name" value="RNA POLYMERASE ECF-TYPE SIGMA FACTO"/>
    <property type="match status" value="1"/>
</dbReference>
<keyword evidence="3" id="KW-0731">Sigma factor</keyword>
<comment type="similarity">
    <text evidence="1">Belongs to the sigma-70 factor family. ECF subfamily.</text>
</comment>
<dbReference type="InterPro" id="IPR013324">
    <property type="entry name" value="RNA_pol_sigma_r3/r4-like"/>
</dbReference>
<evidence type="ECO:0000256" key="3">
    <source>
        <dbReference type="ARBA" id="ARBA00023082"/>
    </source>
</evidence>
<dbReference type="Proteomes" id="UP000292927">
    <property type="component" value="Unassembled WGS sequence"/>
</dbReference>
<dbReference type="GO" id="GO:0016987">
    <property type="term" value="F:sigma factor activity"/>
    <property type="evidence" value="ECO:0007669"/>
    <property type="project" value="UniProtKB-KW"/>
</dbReference>
<dbReference type="NCBIfam" id="TIGR02937">
    <property type="entry name" value="sigma70-ECF"/>
    <property type="match status" value="1"/>
</dbReference>
<feature type="domain" description="RNA polymerase sigma factor 70 region 4 type 2" evidence="6">
    <location>
        <begin position="111"/>
        <end position="157"/>
    </location>
</feature>
<dbReference type="InterPro" id="IPR007627">
    <property type="entry name" value="RNA_pol_sigma70_r2"/>
</dbReference>
<sequence length="166" mass="19517">MRFKKQESADPAVQGLEEIYDRYGALLFRVCFSELQNRQDAEDAVQEIFLKLLRRRPVFSDSDHQRAWLIRTAVNQSRDQLRRRKVRLAVPLEELQEYALSEEETGFLEEVMGLPDKYRLAVTLHYLEGYSVKETAVMLRISESAVKMRLSRGRELLKGWKEDSHV</sequence>
<dbReference type="InterPro" id="IPR013249">
    <property type="entry name" value="RNA_pol_sigma70_r4_t2"/>
</dbReference>
<evidence type="ECO:0000256" key="4">
    <source>
        <dbReference type="ARBA" id="ARBA00023163"/>
    </source>
</evidence>
<name>A0A4Q7PKV3_9FIRM</name>
<organism evidence="7 8">
    <name type="scientific">Cuneatibacter caecimuris</name>
    <dbReference type="NCBI Taxonomy" id="1796618"/>
    <lineage>
        <taxon>Bacteria</taxon>
        <taxon>Bacillati</taxon>
        <taxon>Bacillota</taxon>
        <taxon>Clostridia</taxon>
        <taxon>Lachnospirales</taxon>
        <taxon>Lachnospiraceae</taxon>
        <taxon>Cuneatibacter</taxon>
    </lineage>
</organism>
<evidence type="ECO:0000259" key="5">
    <source>
        <dbReference type="Pfam" id="PF04542"/>
    </source>
</evidence>
<keyword evidence="2" id="KW-0805">Transcription regulation</keyword>
<dbReference type="Pfam" id="PF04542">
    <property type="entry name" value="Sigma70_r2"/>
    <property type="match status" value="1"/>
</dbReference>
<proteinExistence type="inferred from homology"/>
<keyword evidence="8" id="KW-1185">Reference proteome</keyword>
<dbReference type="EMBL" id="SGXF01000003">
    <property type="protein sequence ID" value="RZT00709.1"/>
    <property type="molecule type" value="Genomic_DNA"/>
</dbReference>